<dbReference type="GO" id="GO:0016020">
    <property type="term" value="C:membrane"/>
    <property type="evidence" value="ECO:0007669"/>
    <property type="project" value="UniProtKB-SubCell"/>
</dbReference>
<dbReference type="SUPFAM" id="SSF81324">
    <property type="entry name" value="Voltage-gated potassium channels"/>
    <property type="match status" value="1"/>
</dbReference>
<dbReference type="Proteomes" id="UP000318626">
    <property type="component" value="Chromosome"/>
</dbReference>
<feature type="coiled-coil region" evidence="5">
    <location>
        <begin position="286"/>
        <end position="320"/>
    </location>
</feature>
<keyword evidence="5" id="KW-0175">Coiled coil</keyword>
<feature type="transmembrane region" description="Helical" evidence="6">
    <location>
        <begin position="152"/>
        <end position="173"/>
    </location>
</feature>
<reference evidence="8" key="1">
    <citation type="submission" date="2019-02" db="EMBL/GenBank/DDBJ databases">
        <title>Deep-cultivation of Planctomycetes and their phenomic and genomic characterization uncovers novel biology.</title>
        <authorList>
            <person name="Wiegand S."/>
            <person name="Jogler M."/>
            <person name="Boedeker C."/>
            <person name="Pinto D."/>
            <person name="Vollmers J."/>
            <person name="Rivas-Marin E."/>
            <person name="Kohn T."/>
            <person name="Peeters S.H."/>
            <person name="Heuer A."/>
            <person name="Rast P."/>
            <person name="Oberbeckmann S."/>
            <person name="Bunk B."/>
            <person name="Jeske O."/>
            <person name="Meyerdierks A."/>
            <person name="Storesund J.E."/>
            <person name="Kallscheuer N."/>
            <person name="Luecker S."/>
            <person name="Lage O.M."/>
            <person name="Pohl T."/>
            <person name="Merkel B.J."/>
            <person name="Hornburger P."/>
            <person name="Mueller R.-W."/>
            <person name="Bruemmer F."/>
            <person name="Labrenz M."/>
            <person name="Spormann A.M."/>
            <person name="Op den Camp H."/>
            <person name="Overmann J."/>
            <person name="Amann R."/>
            <person name="Jetten M.S.M."/>
            <person name="Mascher T."/>
            <person name="Medema M.H."/>
            <person name="Devos D.P."/>
            <person name="Kaster A.-K."/>
            <person name="Ovreas L."/>
            <person name="Rohde M."/>
            <person name="Galperin M.Y."/>
            <person name="Jogler C."/>
        </authorList>
    </citation>
    <scope>NUCLEOTIDE SEQUENCE [LARGE SCALE GENOMIC DNA]</scope>
    <source>
        <strain evidence="8">Pan97</strain>
    </source>
</reference>
<protein>
    <recommendedName>
        <fullName evidence="9">Ion transport protein</fullName>
    </recommendedName>
</protein>
<feature type="transmembrane region" description="Helical" evidence="6">
    <location>
        <begin position="185"/>
        <end position="208"/>
    </location>
</feature>
<feature type="transmembrane region" description="Helical" evidence="6">
    <location>
        <begin position="41"/>
        <end position="61"/>
    </location>
</feature>
<name>A0A518CEN1_9BACT</name>
<comment type="subcellular location">
    <subcellularLocation>
        <location evidence="1">Membrane</location>
        <topology evidence="1">Multi-pass membrane protein</topology>
    </subcellularLocation>
</comment>
<dbReference type="KEGG" id="bvo:Pan97_47630"/>
<feature type="transmembrane region" description="Helical" evidence="6">
    <location>
        <begin position="220"/>
        <end position="237"/>
    </location>
</feature>
<keyword evidence="4 6" id="KW-0472">Membrane</keyword>
<keyword evidence="2 6" id="KW-0812">Transmembrane</keyword>
<accession>A0A518CEN1</accession>
<evidence type="ECO:0000256" key="6">
    <source>
        <dbReference type="SAM" id="Phobius"/>
    </source>
</evidence>
<evidence type="ECO:0000313" key="7">
    <source>
        <dbReference type="EMBL" id="QDU77690.1"/>
    </source>
</evidence>
<sequence length="332" mass="38674">MGRKPRLTCCLQCGKTSHLLLSRTQSEQSELKSRTQKSDEILAIPMFVATVAMLTFFALTVQEFMTREEHFYVPRLMAFFWLTLAMYPIFWAESLWHFSIDSPRKWKTLYACVLPPLRLARRDMEDGSRMWLPILGWRHIDEDLHEEVERDLSVPMIIVAVMILPLLAIDFVWAAQLEGSRPLQIVVETGYSITWLAFTMEFIVMFSIVDKKMLYLKTHWVDLLIICLPLVAFLRAFRVTQLVRLQQVTRATRVYRMRGLALRVWRGLLAMDVISRLARMTPEAKIETLRKLIQEKQREIENLEGEIAELETQIKPATADEAAKEIREGEAA</sequence>
<feature type="transmembrane region" description="Helical" evidence="6">
    <location>
        <begin position="73"/>
        <end position="92"/>
    </location>
</feature>
<gene>
    <name evidence="7" type="ORF">Pan97_47630</name>
</gene>
<evidence type="ECO:0000256" key="1">
    <source>
        <dbReference type="ARBA" id="ARBA00004141"/>
    </source>
</evidence>
<proteinExistence type="predicted"/>
<evidence type="ECO:0000256" key="5">
    <source>
        <dbReference type="SAM" id="Coils"/>
    </source>
</evidence>
<organism evidence="7 8">
    <name type="scientific">Bremerella volcania</name>
    <dbReference type="NCBI Taxonomy" id="2527984"/>
    <lineage>
        <taxon>Bacteria</taxon>
        <taxon>Pseudomonadati</taxon>
        <taxon>Planctomycetota</taxon>
        <taxon>Planctomycetia</taxon>
        <taxon>Pirellulales</taxon>
        <taxon>Pirellulaceae</taxon>
        <taxon>Bremerella</taxon>
    </lineage>
</organism>
<evidence type="ECO:0000256" key="3">
    <source>
        <dbReference type="ARBA" id="ARBA00022989"/>
    </source>
</evidence>
<dbReference type="Gene3D" id="1.20.120.350">
    <property type="entry name" value="Voltage-gated potassium channels. Chain C"/>
    <property type="match status" value="1"/>
</dbReference>
<keyword evidence="8" id="KW-1185">Reference proteome</keyword>
<evidence type="ECO:0000256" key="2">
    <source>
        <dbReference type="ARBA" id="ARBA00022692"/>
    </source>
</evidence>
<keyword evidence="3 6" id="KW-1133">Transmembrane helix</keyword>
<dbReference type="AlphaFoldDB" id="A0A518CEN1"/>
<dbReference type="EMBL" id="CP036289">
    <property type="protein sequence ID" value="QDU77690.1"/>
    <property type="molecule type" value="Genomic_DNA"/>
</dbReference>
<evidence type="ECO:0000256" key="4">
    <source>
        <dbReference type="ARBA" id="ARBA00023136"/>
    </source>
</evidence>
<dbReference type="InterPro" id="IPR027359">
    <property type="entry name" value="Volt_channel_dom_sf"/>
</dbReference>
<evidence type="ECO:0008006" key="9">
    <source>
        <dbReference type="Google" id="ProtNLM"/>
    </source>
</evidence>
<evidence type="ECO:0000313" key="8">
    <source>
        <dbReference type="Proteomes" id="UP000318626"/>
    </source>
</evidence>